<gene>
    <name evidence="2" type="ORF">CDL10_01485</name>
</gene>
<dbReference type="AlphaFoldDB" id="A0A2M9R868"/>
<comment type="caution">
    <text evidence="2">The sequence shown here is derived from an EMBL/GenBank/DDBJ whole genome shotgun (WGS) entry which is preliminary data.</text>
</comment>
<organism evidence="2 3">
    <name type="scientific">Avrilella dinanensis</name>
    <dbReference type="NCBI Taxonomy" id="2008672"/>
    <lineage>
        <taxon>Bacteria</taxon>
        <taxon>Pseudomonadati</taxon>
        <taxon>Bacteroidota</taxon>
        <taxon>Flavobacteriia</taxon>
        <taxon>Flavobacteriales</taxon>
        <taxon>Flavobacteriaceae</taxon>
        <taxon>Avrilella</taxon>
    </lineage>
</organism>
<dbReference type="Proteomes" id="UP000231960">
    <property type="component" value="Unassembled WGS sequence"/>
</dbReference>
<dbReference type="GO" id="GO:0004029">
    <property type="term" value="F:aldehyde dehydrogenase (NAD+) activity"/>
    <property type="evidence" value="ECO:0007669"/>
    <property type="project" value="TreeGrafter"/>
</dbReference>
<evidence type="ECO:0000259" key="1">
    <source>
        <dbReference type="Pfam" id="PF01370"/>
    </source>
</evidence>
<protein>
    <submittedName>
        <fullName evidence="2">Dihydroflavonol 4-reductase</fullName>
    </submittedName>
</protein>
<proteinExistence type="predicted"/>
<accession>A0A2M9R868</accession>
<dbReference type="Pfam" id="PF01370">
    <property type="entry name" value="Epimerase"/>
    <property type="match status" value="1"/>
</dbReference>
<dbReference type="OrthoDB" id="9803111at2"/>
<name>A0A2M9R868_9FLAO</name>
<dbReference type="EMBL" id="NIPO01000001">
    <property type="protein sequence ID" value="PJR05042.1"/>
    <property type="molecule type" value="Genomic_DNA"/>
</dbReference>
<dbReference type="PANTHER" id="PTHR48079:SF6">
    <property type="entry name" value="NAD(P)-BINDING DOMAIN-CONTAINING PROTEIN-RELATED"/>
    <property type="match status" value="1"/>
</dbReference>
<dbReference type="SUPFAM" id="SSF51735">
    <property type="entry name" value="NAD(P)-binding Rossmann-fold domains"/>
    <property type="match status" value="1"/>
</dbReference>
<keyword evidence="3" id="KW-1185">Reference proteome</keyword>
<dbReference type="InterPro" id="IPR001509">
    <property type="entry name" value="Epimerase_deHydtase"/>
</dbReference>
<feature type="domain" description="NAD-dependent epimerase/dehydratase" evidence="1">
    <location>
        <begin position="4"/>
        <end position="226"/>
    </location>
</feature>
<dbReference type="RefSeq" id="WP_100678601.1">
    <property type="nucleotide sequence ID" value="NZ_NIPO01000001.1"/>
</dbReference>
<sequence>MKKIFITGITGLLGTNLANELLEQGHQIKAIVRNPEGYVGKRNQNLELIQMDLWGNYDDYLNDAEIVVHIAAETATNLLQYSDYDKINYQATKRLFEKSLVNHVSQFIFISTANTIGHGCAKHLGTESQSIKKPFNQLYYAQSKLKAEKYLLTQESDTKVKILNPTFMIGAFDSKPSSGKIILMGMNKKFIFYPPGGKNFVAVKDVVNAITKSFENGTEKEKYLIAGENLSYKDFFSKLTHITQQKSFLIPIPKLLLLALGIIGNGLRKLNIRTSLSFPNMQTLCLKNYYSNKKSISDLNMRYSSLDTAIKDSVTYFDKINQPPNKF</sequence>
<evidence type="ECO:0000313" key="3">
    <source>
        <dbReference type="Proteomes" id="UP000231960"/>
    </source>
</evidence>
<dbReference type="InterPro" id="IPR036291">
    <property type="entry name" value="NAD(P)-bd_dom_sf"/>
</dbReference>
<dbReference type="InterPro" id="IPR051783">
    <property type="entry name" value="NAD(P)-dependent_oxidoreduct"/>
</dbReference>
<dbReference type="GO" id="GO:0005737">
    <property type="term" value="C:cytoplasm"/>
    <property type="evidence" value="ECO:0007669"/>
    <property type="project" value="TreeGrafter"/>
</dbReference>
<reference evidence="2 3" key="1">
    <citation type="submission" date="2017-06" db="EMBL/GenBank/DDBJ databases">
        <title>Description of Avrilella dinanensis gen. nov. sp. nov.</title>
        <authorList>
            <person name="Leyer C."/>
            <person name="Sassi M."/>
            <person name="Minet J."/>
            <person name="Kayal S."/>
            <person name="Cattoir V."/>
        </authorList>
    </citation>
    <scope>NUCLEOTIDE SEQUENCE [LARGE SCALE GENOMIC DNA]</scope>
    <source>
        <strain evidence="2 3">UR159</strain>
    </source>
</reference>
<evidence type="ECO:0000313" key="2">
    <source>
        <dbReference type="EMBL" id="PJR05042.1"/>
    </source>
</evidence>
<dbReference type="Gene3D" id="3.40.50.720">
    <property type="entry name" value="NAD(P)-binding Rossmann-like Domain"/>
    <property type="match status" value="1"/>
</dbReference>
<dbReference type="PANTHER" id="PTHR48079">
    <property type="entry name" value="PROTEIN YEEZ"/>
    <property type="match status" value="1"/>
</dbReference>